<feature type="compositionally biased region" description="Low complexity" evidence="10">
    <location>
        <begin position="448"/>
        <end position="460"/>
    </location>
</feature>
<dbReference type="InterPro" id="IPR048050">
    <property type="entry name" value="ANTH_N_plant"/>
</dbReference>
<dbReference type="FunFam" id="1.20.58.150:FF:000005">
    <property type="entry name" value="putative clathrin assembly protein At2g25430"/>
    <property type="match status" value="1"/>
</dbReference>
<dbReference type="Proteomes" id="UP000298416">
    <property type="component" value="Unassembled WGS sequence"/>
</dbReference>
<keyword evidence="5" id="KW-0333">Golgi apparatus</keyword>
<dbReference type="SMART" id="SM00273">
    <property type="entry name" value="ENTH"/>
    <property type="match status" value="1"/>
</dbReference>
<dbReference type="GO" id="GO:0005794">
    <property type="term" value="C:Golgi apparatus"/>
    <property type="evidence" value="ECO:0007669"/>
    <property type="project" value="UniProtKB-SubCell"/>
</dbReference>
<dbReference type="CDD" id="cd16987">
    <property type="entry name" value="ANTH_N_AP180_plant"/>
    <property type="match status" value="1"/>
</dbReference>
<keyword evidence="8" id="KW-0968">Cytoplasmic vesicle</keyword>
<dbReference type="GO" id="GO:0006897">
    <property type="term" value="P:endocytosis"/>
    <property type="evidence" value="ECO:0007669"/>
    <property type="project" value="UniProtKB-KW"/>
</dbReference>
<protein>
    <recommendedName>
        <fullName evidence="11">ENTH domain-containing protein</fullName>
    </recommendedName>
</protein>
<feature type="transmembrane region" description="Helical" evidence="9">
    <location>
        <begin position="1071"/>
        <end position="1094"/>
    </location>
</feature>
<organism evidence="12">
    <name type="scientific">Salvia splendens</name>
    <name type="common">Scarlet sage</name>
    <dbReference type="NCBI Taxonomy" id="180675"/>
    <lineage>
        <taxon>Eukaryota</taxon>
        <taxon>Viridiplantae</taxon>
        <taxon>Streptophyta</taxon>
        <taxon>Embryophyta</taxon>
        <taxon>Tracheophyta</taxon>
        <taxon>Spermatophyta</taxon>
        <taxon>Magnoliopsida</taxon>
        <taxon>eudicotyledons</taxon>
        <taxon>Gunneridae</taxon>
        <taxon>Pentapetalae</taxon>
        <taxon>asterids</taxon>
        <taxon>lamiids</taxon>
        <taxon>Lamiales</taxon>
        <taxon>Lamiaceae</taxon>
        <taxon>Nepetoideae</taxon>
        <taxon>Mentheae</taxon>
        <taxon>Salviinae</taxon>
        <taxon>Salvia</taxon>
        <taxon>Salvia subgen. Calosphace</taxon>
        <taxon>core Calosphace</taxon>
    </lineage>
</organism>
<evidence type="ECO:0000256" key="5">
    <source>
        <dbReference type="ARBA" id="ARBA00023034"/>
    </source>
</evidence>
<feature type="transmembrane region" description="Helical" evidence="9">
    <location>
        <begin position="1100"/>
        <end position="1119"/>
    </location>
</feature>
<feature type="region of interest" description="Disordered" evidence="10">
    <location>
        <begin position="838"/>
        <end position="864"/>
    </location>
</feature>
<evidence type="ECO:0000256" key="2">
    <source>
        <dbReference type="ARBA" id="ARBA00004555"/>
    </source>
</evidence>
<keyword evidence="13" id="KW-1185">Reference proteome</keyword>
<dbReference type="SUPFAM" id="SSF48464">
    <property type="entry name" value="ENTH/VHS domain"/>
    <property type="match status" value="1"/>
</dbReference>
<evidence type="ECO:0000259" key="11">
    <source>
        <dbReference type="PROSITE" id="PS50942"/>
    </source>
</evidence>
<dbReference type="PANTHER" id="PTHR34553:SF4">
    <property type="entry name" value="G1_S-SPECIFIC CYCLIN-E PROTEIN"/>
    <property type="match status" value="1"/>
</dbReference>
<dbReference type="Gene3D" id="1.20.58.150">
    <property type="entry name" value="ANTH domain"/>
    <property type="match status" value="1"/>
</dbReference>
<evidence type="ECO:0000313" key="12">
    <source>
        <dbReference type="EMBL" id="KAG6387018.1"/>
    </source>
</evidence>
<dbReference type="GO" id="GO:0005905">
    <property type="term" value="C:clathrin-coated pit"/>
    <property type="evidence" value="ECO:0007669"/>
    <property type="project" value="UniProtKB-SubCell"/>
</dbReference>
<feature type="transmembrane region" description="Helical" evidence="9">
    <location>
        <begin position="1044"/>
        <end position="1064"/>
    </location>
</feature>
<name>A0A8X8W2Y0_SALSN</name>
<dbReference type="GO" id="GO:0030136">
    <property type="term" value="C:clathrin-coated vesicle"/>
    <property type="evidence" value="ECO:0007669"/>
    <property type="project" value="UniProtKB-SubCell"/>
</dbReference>
<dbReference type="GO" id="GO:0030276">
    <property type="term" value="F:clathrin binding"/>
    <property type="evidence" value="ECO:0007669"/>
    <property type="project" value="InterPro"/>
</dbReference>
<dbReference type="InterPro" id="IPR008942">
    <property type="entry name" value="ENTH_VHS"/>
</dbReference>
<dbReference type="EMBL" id="PNBA02000021">
    <property type="protein sequence ID" value="KAG6387018.1"/>
    <property type="molecule type" value="Genomic_DNA"/>
</dbReference>
<keyword evidence="9" id="KW-0812">Transmembrane</keyword>
<comment type="subcellular location">
    <subcellularLocation>
        <location evidence="1">Cytoplasmic vesicle</location>
        <location evidence="1">Clathrin-coated vesicle</location>
    </subcellularLocation>
    <subcellularLocation>
        <location evidence="2">Golgi apparatus</location>
    </subcellularLocation>
    <subcellularLocation>
        <location evidence="3">Membrane</location>
        <location evidence="3">Clathrin-coated pit</location>
    </subcellularLocation>
</comment>
<feature type="transmembrane region" description="Helical" evidence="9">
    <location>
        <begin position="932"/>
        <end position="953"/>
    </location>
</feature>
<dbReference type="InterPro" id="IPR013809">
    <property type="entry name" value="ENTH"/>
</dbReference>
<dbReference type="PANTHER" id="PTHR34553">
    <property type="entry name" value="OS05G0597400 PROTEIN"/>
    <property type="match status" value="1"/>
</dbReference>
<keyword evidence="7" id="KW-0168">Coated pit</keyword>
<dbReference type="Pfam" id="PF07651">
    <property type="entry name" value="ANTH"/>
    <property type="match status" value="1"/>
</dbReference>
<evidence type="ECO:0000256" key="1">
    <source>
        <dbReference type="ARBA" id="ARBA00004132"/>
    </source>
</evidence>
<evidence type="ECO:0000256" key="9">
    <source>
        <dbReference type="PROSITE-ProRule" id="PRU00243"/>
    </source>
</evidence>
<gene>
    <name evidence="12" type="ORF">SASPL_152200</name>
</gene>
<evidence type="ECO:0000256" key="3">
    <source>
        <dbReference type="ARBA" id="ARBA00004600"/>
    </source>
</evidence>
<evidence type="ECO:0000256" key="8">
    <source>
        <dbReference type="ARBA" id="ARBA00023329"/>
    </source>
</evidence>
<evidence type="ECO:0000256" key="6">
    <source>
        <dbReference type="ARBA" id="ARBA00023136"/>
    </source>
</evidence>
<dbReference type="PROSITE" id="PS50942">
    <property type="entry name" value="ENTH"/>
    <property type="match status" value="1"/>
</dbReference>
<dbReference type="GO" id="GO:0005545">
    <property type="term" value="F:1-phosphatidylinositol binding"/>
    <property type="evidence" value="ECO:0007669"/>
    <property type="project" value="InterPro"/>
</dbReference>
<accession>A0A8X8W2Y0</accession>
<evidence type="ECO:0000256" key="4">
    <source>
        <dbReference type="ARBA" id="ARBA00022583"/>
    </source>
</evidence>
<feature type="region of interest" description="Disordered" evidence="10">
    <location>
        <begin position="448"/>
        <end position="479"/>
    </location>
</feature>
<proteinExistence type="predicted"/>
<feature type="compositionally biased region" description="Polar residues" evidence="10">
    <location>
        <begin position="1217"/>
        <end position="1232"/>
    </location>
</feature>
<evidence type="ECO:0000256" key="10">
    <source>
        <dbReference type="SAM" id="MobiDB-lite"/>
    </source>
</evidence>
<feature type="compositionally biased region" description="Basic and acidic residues" evidence="10">
    <location>
        <begin position="329"/>
        <end position="339"/>
    </location>
</feature>
<feature type="region of interest" description="Disordered" evidence="10">
    <location>
        <begin position="322"/>
        <end position="348"/>
    </location>
</feature>
<dbReference type="GO" id="GO:0048268">
    <property type="term" value="P:clathrin coat assembly"/>
    <property type="evidence" value="ECO:0007669"/>
    <property type="project" value="InterPro"/>
</dbReference>
<keyword evidence="9" id="KW-1133">Transmembrane helix</keyword>
<dbReference type="Gene3D" id="1.25.40.90">
    <property type="match status" value="1"/>
</dbReference>
<feature type="region of interest" description="Disordered" evidence="10">
    <location>
        <begin position="1201"/>
        <end position="1232"/>
    </location>
</feature>
<feature type="compositionally biased region" description="Low complexity" evidence="10">
    <location>
        <begin position="789"/>
        <end position="799"/>
    </location>
</feature>
<dbReference type="FunFam" id="1.25.40.90:FF:000019">
    <property type="entry name" value="Clathrin coat assembly protein"/>
    <property type="match status" value="1"/>
</dbReference>
<comment type="caution">
    <text evidence="9">Lacks conserved residue(s) required for the propagation of feature annotation.</text>
</comment>
<dbReference type="AlphaFoldDB" id="A0A8X8W2Y0"/>
<feature type="domain" description="ENTH" evidence="11">
    <location>
        <begin position="23"/>
        <end position="160"/>
    </location>
</feature>
<sequence>MPSKLQRAIGAVKDQTSINLAKVSNTTSSSLEVAVLKATTHDDDPVDEKFVREVLLLVSSNKFNAAACARAIGKRIGRTRNWMVALKSLMLVLRIFQDGDPYFPREVFHAMKRGAKILNLSSFRDESSSSSPWDFTSFVRTFALYLDERLECFLTGKLQRRRHVNGLVKESPTYQRVTTRGRRSSEPVLDMKPAMLLDRITYWQRLLDRAIATRPTGEARINRLVQTCLYDVVQESFDLYKDISDGLSLILDNFFHLQFQNCVSTFHACAKAAKQFKELNNFYTLCKSIGVGRSSEYPSIQSISEHLIEALQEFLNEQSTSLSSNAKAIQDKETERGNQGERSLSEVGSPCTSLQDLINATATKTSACPAISIDLEAYEEPPQRDEAFMMSETSSIRSLPVSYSMVDLISQWDGSDLDDREQQRHHRFPQSSPSDNWELVLTETLASPSPLSSPSILPMSDKMPTHAAEEAGPSAAPTGNLSDNWELILFEPDLPPRQSQPAACLFDCAPQQLLWNSHDQLTLALSTSERTEIQMANGDNGRCVDLQSYLSHLSLFMASDSEKFYILVDNRPWLKDLVSRPTHLWQLMVTKSRLSPFANTKRKEGRKLMKQLSDLETSPSSSTSKLKNFKQWFSLIDAVTLSRKRALLPVKKLKNSLIANSKLHRTLYGFIVFEVVWSDVRGINYLNELQTDTSLAIEAKVMRRWEFDSLAQAADLIHSWFPGTRNERSLLKDHLDATIVSHLYVCSVTQYILQIVPKIGLVTGEVFHDAHESFPKTDKKADITSDGTSVEAESPCSSSSSFSVYSVQIQNLTHRLHTPPPDGSPYKRRKLTSPVHFDLGTSSEEADTENAEVQSQTPDMSDCEETLQPSMYRDVLILFRFDDRDLPFKLRDIIMSDVRLLTLLEAGLPSWVIFLQSYPVFCHLYRPWMCPLARACYVLISVITVLIGFYDLYKNVPLLKATASRLFGPLFDWIESLEMISRIKYLGTMLFLHNSQKAIRWFLSATRTIRSFFTLVIEPMAGPFGEFLEFLLPLWTVLAEVAENLFSVTWMVAGSCFTMIGDLIEMLLLPLWYILSLVWNIAISVIYPLFWILWELLYAPIRLVLGFCSLVASLCTLVYEMVGDLLLFAGSLVSFSRDVESTVSSYEVSIWRSLWNDLFSQIFRALRSILNGFVAFFTACNRHRLSTYNHMKELYHRLSRRPGRAGAQKAEQDPRASATSISVSTSPAASHR</sequence>
<dbReference type="SUPFAM" id="SSF89009">
    <property type="entry name" value="GAT-like domain"/>
    <property type="match status" value="1"/>
</dbReference>
<keyword evidence="6 9" id="KW-0472">Membrane</keyword>
<reference evidence="12" key="2">
    <citation type="submission" date="2020-08" db="EMBL/GenBank/DDBJ databases">
        <title>Plant Genome Project.</title>
        <authorList>
            <person name="Zhang R.-G."/>
        </authorList>
    </citation>
    <scope>NUCLEOTIDE SEQUENCE</scope>
    <source>
        <strain evidence="12">Huo1</strain>
        <tissue evidence="12">Leaf</tissue>
    </source>
</reference>
<feature type="region of interest" description="Disordered" evidence="10">
    <location>
        <begin position="777"/>
        <end position="799"/>
    </location>
</feature>
<keyword evidence="4" id="KW-0254">Endocytosis</keyword>
<dbReference type="InterPro" id="IPR014712">
    <property type="entry name" value="ANTH_dom_sf"/>
</dbReference>
<comment type="caution">
    <text evidence="12">The sequence shown here is derived from an EMBL/GenBank/DDBJ whole genome shotgun (WGS) entry which is preliminary data.</text>
</comment>
<evidence type="ECO:0000256" key="7">
    <source>
        <dbReference type="ARBA" id="ARBA00023176"/>
    </source>
</evidence>
<reference evidence="12" key="1">
    <citation type="submission" date="2018-01" db="EMBL/GenBank/DDBJ databases">
        <authorList>
            <person name="Mao J.F."/>
        </authorList>
    </citation>
    <scope>NUCLEOTIDE SEQUENCE</scope>
    <source>
        <strain evidence="12">Huo1</strain>
        <tissue evidence="12">Leaf</tissue>
    </source>
</reference>
<dbReference type="InterPro" id="IPR011417">
    <property type="entry name" value="ANTH_dom"/>
</dbReference>
<evidence type="ECO:0000313" key="13">
    <source>
        <dbReference type="Proteomes" id="UP000298416"/>
    </source>
</evidence>